<sequence length="105" mass="12081">MNPTDTGGMQPQVMEYHEGLEFRYAAVLILSTLGIYFFAKKIWWDWSENEELLACTDQSYRAPIRLKDYSCDQLVVMPLRHAKINSSFPRSQPPKKASSCMCLVS</sequence>
<reference evidence="2 3" key="1">
    <citation type="submission" date="2024-01" db="EMBL/GenBank/DDBJ databases">
        <title>The genomes of 5 underutilized Papilionoideae crops provide insights into root nodulation and disease resistanc.</title>
        <authorList>
            <person name="Jiang F."/>
        </authorList>
    </citation>
    <scope>NUCLEOTIDE SEQUENCE [LARGE SCALE GENOMIC DNA]</scope>
    <source>
        <strain evidence="2">LVBAO_FW01</strain>
        <tissue evidence="2">Leaves</tissue>
    </source>
</reference>
<organism evidence="2 3">
    <name type="scientific">Canavalia gladiata</name>
    <name type="common">Sword bean</name>
    <name type="synonym">Dolichos gladiatus</name>
    <dbReference type="NCBI Taxonomy" id="3824"/>
    <lineage>
        <taxon>Eukaryota</taxon>
        <taxon>Viridiplantae</taxon>
        <taxon>Streptophyta</taxon>
        <taxon>Embryophyta</taxon>
        <taxon>Tracheophyta</taxon>
        <taxon>Spermatophyta</taxon>
        <taxon>Magnoliopsida</taxon>
        <taxon>eudicotyledons</taxon>
        <taxon>Gunneridae</taxon>
        <taxon>Pentapetalae</taxon>
        <taxon>rosids</taxon>
        <taxon>fabids</taxon>
        <taxon>Fabales</taxon>
        <taxon>Fabaceae</taxon>
        <taxon>Papilionoideae</taxon>
        <taxon>50 kb inversion clade</taxon>
        <taxon>NPAAA clade</taxon>
        <taxon>indigoferoid/millettioid clade</taxon>
        <taxon>Phaseoleae</taxon>
        <taxon>Canavalia</taxon>
    </lineage>
</organism>
<comment type="caution">
    <text evidence="2">The sequence shown here is derived from an EMBL/GenBank/DDBJ whole genome shotgun (WGS) entry which is preliminary data.</text>
</comment>
<proteinExistence type="predicted"/>
<dbReference type="AlphaFoldDB" id="A0AAN9Q163"/>
<name>A0AAN9Q163_CANGL</name>
<keyword evidence="1" id="KW-1133">Transmembrane helix</keyword>
<keyword evidence="1" id="KW-0812">Transmembrane</keyword>
<evidence type="ECO:0000313" key="3">
    <source>
        <dbReference type="Proteomes" id="UP001367508"/>
    </source>
</evidence>
<gene>
    <name evidence="2" type="ORF">VNO77_33843</name>
</gene>
<evidence type="ECO:0000313" key="2">
    <source>
        <dbReference type="EMBL" id="KAK7315303.1"/>
    </source>
</evidence>
<dbReference type="Proteomes" id="UP001367508">
    <property type="component" value="Unassembled WGS sequence"/>
</dbReference>
<accession>A0AAN9Q163</accession>
<keyword evidence="3" id="KW-1185">Reference proteome</keyword>
<feature type="transmembrane region" description="Helical" evidence="1">
    <location>
        <begin position="22"/>
        <end position="39"/>
    </location>
</feature>
<protein>
    <submittedName>
        <fullName evidence="2">Uncharacterized protein</fullName>
    </submittedName>
</protein>
<dbReference type="EMBL" id="JAYMYQ010000008">
    <property type="protein sequence ID" value="KAK7315303.1"/>
    <property type="molecule type" value="Genomic_DNA"/>
</dbReference>
<evidence type="ECO:0000256" key="1">
    <source>
        <dbReference type="SAM" id="Phobius"/>
    </source>
</evidence>
<keyword evidence="1" id="KW-0472">Membrane</keyword>